<dbReference type="GO" id="GO:0016485">
    <property type="term" value="P:protein processing"/>
    <property type="evidence" value="ECO:0007669"/>
    <property type="project" value="TreeGrafter"/>
</dbReference>
<proteinExistence type="inferred from homology"/>
<dbReference type="Gene3D" id="3.40.390.10">
    <property type="entry name" value="Collagenase (Catalytic Domain)"/>
    <property type="match status" value="1"/>
</dbReference>
<dbReference type="SUPFAM" id="SSF55486">
    <property type="entry name" value="Metalloproteases ('zincins'), catalytic domain"/>
    <property type="match status" value="1"/>
</dbReference>
<keyword evidence="4" id="KW-1185">Reference proteome</keyword>
<feature type="non-terminal residue" evidence="3">
    <location>
        <position position="1"/>
    </location>
</feature>
<feature type="domain" description="Peptidase M13 C-terminal" evidence="2">
    <location>
        <begin position="192"/>
        <end position="353"/>
    </location>
</feature>
<dbReference type="PANTHER" id="PTHR11733:SF167">
    <property type="entry name" value="FI17812P1-RELATED"/>
    <property type="match status" value="1"/>
</dbReference>
<dbReference type="GO" id="GO:0005886">
    <property type="term" value="C:plasma membrane"/>
    <property type="evidence" value="ECO:0007669"/>
    <property type="project" value="TreeGrafter"/>
</dbReference>
<evidence type="ECO:0000313" key="4">
    <source>
        <dbReference type="Proteomes" id="UP001177023"/>
    </source>
</evidence>
<evidence type="ECO:0000313" key="3">
    <source>
        <dbReference type="EMBL" id="CAJ0574706.1"/>
    </source>
</evidence>
<dbReference type="InterPro" id="IPR024079">
    <property type="entry name" value="MetalloPept_cat_dom_sf"/>
</dbReference>
<dbReference type="Proteomes" id="UP001177023">
    <property type="component" value="Unassembled WGS sequence"/>
</dbReference>
<accession>A0AA36CVK2</accession>
<dbReference type="InterPro" id="IPR000718">
    <property type="entry name" value="Peptidase_M13"/>
</dbReference>
<evidence type="ECO:0000256" key="1">
    <source>
        <dbReference type="ARBA" id="ARBA00007357"/>
    </source>
</evidence>
<dbReference type="EMBL" id="CATQJA010002632">
    <property type="protein sequence ID" value="CAJ0574706.1"/>
    <property type="molecule type" value="Genomic_DNA"/>
</dbReference>
<dbReference type="PROSITE" id="PS51885">
    <property type="entry name" value="NEPRILYSIN"/>
    <property type="match status" value="1"/>
</dbReference>
<dbReference type="GO" id="GO:0004222">
    <property type="term" value="F:metalloendopeptidase activity"/>
    <property type="evidence" value="ECO:0007669"/>
    <property type="project" value="InterPro"/>
</dbReference>
<organism evidence="3 4">
    <name type="scientific">Mesorhabditis spiculigera</name>
    <dbReference type="NCBI Taxonomy" id="96644"/>
    <lineage>
        <taxon>Eukaryota</taxon>
        <taxon>Metazoa</taxon>
        <taxon>Ecdysozoa</taxon>
        <taxon>Nematoda</taxon>
        <taxon>Chromadorea</taxon>
        <taxon>Rhabditida</taxon>
        <taxon>Rhabditina</taxon>
        <taxon>Rhabditomorpha</taxon>
        <taxon>Rhabditoidea</taxon>
        <taxon>Rhabditidae</taxon>
        <taxon>Mesorhabditinae</taxon>
        <taxon>Mesorhabditis</taxon>
    </lineage>
</organism>
<comment type="caution">
    <text evidence="3">The sequence shown here is derived from an EMBL/GenBank/DDBJ whole genome shotgun (WGS) entry which is preliminary data.</text>
</comment>
<protein>
    <recommendedName>
        <fullName evidence="2">Peptidase M13 C-terminal domain-containing protein</fullName>
    </recommendedName>
</protein>
<dbReference type="PANTHER" id="PTHR11733">
    <property type="entry name" value="ZINC METALLOPROTEASE FAMILY M13 NEPRILYSIN-RELATED"/>
    <property type="match status" value="1"/>
</dbReference>
<dbReference type="InterPro" id="IPR018497">
    <property type="entry name" value="Peptidase_M13_C"/>
</dbReference>
<evidence type="ECO:0000259" key="2">
    <source>
        <dbReference type="Pfam" id="PF01431"/>
    </source>
</evidence>
<gene>
    <name evidence="3" type="ORF">MSPICULIGERA_LOCUS13034</name>
</gene>
<dbReference type="AlphaFoldDB" id="A0AA36CVK2"/>
<reference evidence="3" key="1">
    <citation type="submission" date="2023-06" db="EMBL/GenBank/DDBJ databases">
        <authorList>
            <person name="Delattre M."/>
        </authorList>
    </citation>
    <scope>NUCLEOTIDE SEQUENCE</scope>
    <source>
        <strain evidence="3">AF72</strain>
    </source>
</reference>
<dbReference type="Pfam" id="PF01431">
    <property type="entry name" value="Peptidase_M13"/>
    <property type="match status" value="1"/>
</dbReference>
<name>A0AA36CVK2_9BILA</name>
<sequence length="359" mass="41132">MEMLGLAGPWTYFTIKYKVDDEWYTRPINDHHIDAINIAPSAFGTDKVIEQLPKIFKEDIPILAKEIGQTVDPSDMALKFERFKAELSQFFVMMDDPEKSQIAREVQVLYTFHKLQPRIFDGELIENIRVSLKEVIQENKWIEPASKEGLLKKVDTLKVYLGAPYELYTEEQVYSHYKKADSAKPYQLGVNAFNDQGKRLDIDEKLLTGNDKEEFHAKAQCLVDQFGNTVAEADGASVKLNGSGVINEVMSDNLALRASYRAFRKELARRSNDHDKYALPGLAEYTPDQIFYLAMANPWCGSYTQKGLELRQDQPHPPNMVRVTGAIKNSEEFANAFKCKIDSPMNPAKKCRVWRYKKQ</sequence>
<comment type="similarity">
    <text evidence="1">Belongs to the peptidase M13 family.</text>
</comment>